<dbReference type="Pfam" id="PF06182">
    <property type="entry name" value="ABC2_membrane_6"/>
    <property type="match status" value="1"/>
</dbReference>
<feature type="transmembrane region" description="Helical" evidence="1">
    <location>
        <begin position="55"/>
        <end position="76"/>
    </location>
</feature>
<keyword evidence="1" id="KW-0472">Membrane</keyword>
<sequence length="250" mass="29225">MKKIKKYMPVLYLGMKDNIIFRSNIILTIILQIANLAVSLWVWNLLLPHSDFINMARYLILTNTAALIFTTTPLYYLAGLISSGRLSMYITKPISLFWYIFLYSFGKQVYILILYLGLLVILSNNFLIVIFLLFYFIVANFMFFNLMLLLGELSFWIINMWPLRNGINAIYLLLGGLYFPLNMLDKRIYSWLQYNPFSLVTDVPARLMINGVDTNAVKYFLAIILWLVSFNFLRKYIFKIGIKKYEGIGA</sequence>
<evidence type="ECO:0000256" key="1">
    <source>
        <dbReference type="SAM" id="Phobius"/>
    </source>
</evidence>
<dbReference type="PANTHER" id="PTHR36832:SF1">
    <property type="entry name" value="SLR1174 PROTEIN"/>
    <property type="match status" value="1"/>
</dbReference>
<dbReference type="RefSeq" id="WP_118898164.1">
    <property type="nucleotide sequence ID" value="NZ_QOCV01000010.1"/>
</dbReference>
<proteinExistence type="predicted"/>
<dbReference type="InterPro" id="IPR010390">
    <property type="entry name" value="ABC-2_transporter-like"/>
</dbReference>
<feature type="transmembrane region" description="Helical" evidence="1">
    <location>
        <begin position="96"/>
        <end position="120"/>
    </location>
</feature>
<dbReference type="PANTHER" id="PTHR36832">
    <property type="entry name" value="SLR1174 PROTEIN-RELATED"/>
    <property type="match status" value="1"/>
</dbReference>
<keyword evidence="1" id="KW-1133">Transmembrane helix</keyword>
<gene>
    <name evidence="2" type="ORF">DS835_06600</name>
</gene>
<comment type="caution">
    <text evidence="2">The sequence shown here is derived from an EMBL/GenBank/DDBJ whole genome shotgun (WGS) entry which is preliminary data.</text>
</comment>
<organism evidence="2 3">
    <name type="scientific">Lactobacillus bombicola</name>
    <dbReference type="NCBI Taxonomy" id="1505723"/>
    <lineage>
        <taxon>Bacteria</taxon>
        <taxon>Bacillati</taxon>
        <taxon>Bacillota</taxon>
        <taxon>Bacilli</taxon>
        <taxon>Lactobacillales</taxon>
        <taxon>Lactobacillaceae</taxon>
        <taxon>Lactobacillus</taxon>
    </lineage>
</organism>
<feature type="transmembrane region" description="Helical" evidence="1">
    <location>
        <begin position="216"/>
        <end position="233"/>
    </location>
</feature>
<dbReference type="AlphaFoldDB" id="A0A396SSX6"/>
<name>A0A396SSX6_9LACO</name>
<keyword evidence="1" id="KW-0812">Transmembrane</keyword>
<dbReference type="EMBL" id="QOCV01000010">
    <property type="protein sequence ID" value="RHW53770.1"/>
    <property type="molecule type" value="Genomic_DNA"/>
</dbReference>
<accession>A0A396SSX6</accession>
<evidence type="ECO:0000313" key="3">
    <source>
        <dbReference type="Proteomes" id="UP000265862"/>
    </source>
</evidence>
<dbReference type="Proteomes" id="UP000265862">
    <property type="component" value="Unassembled WGS sequence"/>
</dbReference>
<feature type="transmembrane region" description="Helical" evidence="1">
    <location>
        <begin position="21"/>
        <end position="43"/>
    </location>
</feature>
<protein>
    <submittedName>
        <fullName evidence="2">ABC transporter permease</fullName>
    </submittedName>
</protein>
<feature type="transmembrane region" description="Helical" evidence="1">
    <location>
        <begin position="126"/>
        <end position="150"/>
    </location>
</feature>
<evidence type="ECO:0000313" key="2">
    <source>
        <dbReference type="EMBL" id="RHW53770.1"/>
    </source>
</evidence>
<reference evidence="2 3" key="1">
    <citation type="submission" date="2018-07" db="EMBL/GenBank/DDBJ databases">
        <title>Genome sequences of six Lactobacillus spp. isolated from bumble bee guts.</title>
        <authorList>
            <person name="Motta E.V.S."/>
            <person name="Moran N.A."/>
        </authorList>
    </citation>
    <scope>NUCLEOTIDE SEQUENCE [LARGE SCALE GENOMIC DNA]</scope>
    <source>
        <strain evidence="2 3">OCC3</strain>
    </source>
</reference>
<feature type="transmembrane region" description="Helical" evidence="1">
    <location>
        <begin position="162"/>
        <end position="181"/>
    </location>
</feature>